<sequence length="707" mass="74555">MSCAKRQRTDSIGGDMAANRSREHMGPLALTPRNGRRGESAVGGTLKMNIVSCLKPNEADILAMLLEAVKYSKTGTVVRVAGGWVRDKLLGLENEDIDIALDNCTGVAFAETVNAYLKSQGRDEGKVAVIEANPEQSKHLETARMKIRGVWVDLVNLRTEVYRSDSRIPEASLGTAEEDALRRDFTLNALFYNVNEGKVEDKTGRGVDDLRDGIIRTPLSPMITFRDDPLRVLRAVRFAARFGFALHEDLRAAARDSEIQAALGTKVSRERVGTELCGMITGKMAQPALALSLLQDLGLAAAVYAPPEHLVPPPVDGGIDWERGAAVARAAARLLEFRSSVTEAGEEEVTDGAPPPAAAAAVETVAPAEGAAAEAGLAAGAGSSCAPSAGGAQPGGKASAPGKEPANMSPLGGGGEGRVSMGGKPGSRDGKKEAPTTLVRELFLCAALLPLAGMKHKAKKGKLVSAAHSVVADSLKLKSKEAKNVEDILDLLKTFRPLADAYVAYPTSPGTSAVATKMEVEVDGTDREGRATFSRLSVGLAVRQAKQLWPTCVDLCCAVEMCEPQQQAPPSPSPPPPPTTTKTTTGTIFACPADHLEQTVEAAAVTSSAGSGPPPAAGGEEDEPFREGGKERAVIYKYAGLRKAVAGMGLERAWDMVPLARGNELMAELQLPKGPEIGKQMAKQASWQLEHPEGTREQCVAFLRATL</sequence>
<dbReference type="CDD" id="cd05398">
    <property type="entry name" value="NT_ClassII-CCAase"/>
    <property type="match status" value="1"/>
</dbReference>
<dbReference type="FunFam" id="3.30.460.10:FF:000019">
    <property type="entry name" value="tRNA nucleotidyltransferase cca2"/>
    <property type="match status" value="1"/>
</dbReference>
<dbReference type="Proteomes" id="UP000002630">
    <property type="component" value="Linkage Group LG16"/>
</dbReference>
<evidence type="ECO:0000256" key="2">
    <source>
        <dbReference type="ARBA" id="ARBA00022679"/>
    </source>
</evidence>
<evidence type="ECO:0000259" key="6">
    <source>
        <dbReference type="Pfam" id="PF01743"/>
    </source>
</evidence>
<dbReference type="EMBL" id="FN648464">
    <property type="protein sequence ID" value="CBN74516.1"/>
    <property type="molecule type" value="Genomic_DNA"/>
</dbReference>
<name>D8LK47_ECTSI</name>
<dbReference type="InterPro" id="IPR002646">
    <property type="entry name" value="PolA_pol_head_dom"/>
</dbReference>
<dbReference type="InterPro" id="IPR043519">
    <property type="entry name" value="NT_sf"/>
</dbReference>
<dbReference type="Gene3D" id="1.10.3090.10">
    <property type="entry name" value="cca-adding enzyme, domain 2"/>
    <property type="match status" value="1"/>
</dbReference>
<dbReference type="InParanoid" id="D8LK47"/>
<dbReference type="OrthoDB" id="445712at2759"/>
<organism evidence="7 8">
    <name type="scientific">Ectocarpus siliculosus</name>
    <name type="common">Brown alga</name>
    <name type="synonym">Conferva siliculosa</name>
    <dbReference type="NCBI Taxonomy" id="2880"/>
    <lineage>
        <taxon>Eukaryota</taxon>
        <taxon>Sar</taxon>
        <taxon>Stramenopiles</taxon>
        <taxon>Ochrophyta</taxon>
        <taxon>PX clade</taxon>
        <taxon>Phaeophyceae</taxon>
        <taxon>Ectocarpales</taxon>
        <taxon>Ectocarpaceae</taxon>
        <taxon>Ectocarpus</taxon>
    </lineage>
</organism>
<dbReference type="Pfam" id="PF01743">
    <property type="entry name" value="PolyA_pol"/>
    <property type="match status" value="1"/>
</dbReference>
<evidence type="ECO:0000256" key="3">
    <source>
        <dbReference type="ARBA" id="ARBA00022884"/>
    </source>
</evidence>
<dbReference type="GO" id="GO:0005739">
    <property type="term" value="C:mitochondrion"/>
    <property type="evidence" value="ECO:0007669"/>
    <property type="project" value="UniProtKB-ARBA"/>
</dbReference>
<feature type="domain" description="Poly A polymerase head" evidence="6">
    <location>
        <begin position="79"/>
        <end position="216"/>
    </location>
</feature>
<feature type="region of interest" description="Disordered" evidence="5">
    <location>
        <begin position="603"/>
        <end position="627"/>
    </location>
</feature>
<reference evidence="7 8" key="1">
    <citation type="journal article" date="2010" name="Nature">
        <title>The Ectocarpus genome and the independent evolution of multicellularity in brown algae.</title>
        <authorList>
            <person name="Cock J.M."/>
            <person name="Sterck L."/>
            <person name="Rouze P."/>
            <person name="Scornet D."/>
            <person name="Allen A.E."/>
            <person name="Amoutzias G."/>
            <person name="Anthouard V."/>
            <person name="Artiguenave F."/>
            <person name="Aury J.M."/>
            <person name="Badger J.H."/>
            <person name="Beszteri B."/>
            <person name="Billiau K."/>
            <person name="Bonnet E."/>
            <person name="Bothwell J.H."/>
            <person name="Bowler C."/>
            <person name="Boyen C."/>
            <person name="Brownlee C."/>
            <person name="Carrano C.J."/>
            <person name="Charrier B."/>
            <person name="Cho G.Y."/>
            <person name="Coelho S.M."/>
            <person name="Collen J."/>
            <person name="Corre E."/>
            <person name="Da Silva C."/>
            <person name="Delage L."/>
            <person name="Delaroque N."/>
            <person name="Dittami S.M."/>
            <person name="Doulbeau S."/>
            <person name="Elias M."/>
            <person name="Farnham G."/>
            <person name="Gachon C.M."/>
            <person name="Gschloessl B."/>
            <person name="Heesch S."/>
            <person name="Jabbari K."/>
            <person name="Jubin C."/>
            <person name="Kawai H."/>
            <person name="Kimura K."/>
            <person name="Kloareg B."/>
            <person name="Kupper F.C."/>
            <person name="Lang D."/>
            <person name="Le Bail A."/>
            <person name="Leblanc C."/>
            <person name="Lerouge P."/>
            <person name="Lohr M."/>
            <person name="Lopez P.J."/>
            <person name="Martens C."/>
            <person name="Maumus F."/>
            <person name="Michel G."/>
            <person name="Miranda-Saavedra D."/>
            <person name="Morales J."/>
            <person name="Moreau H."/>
            <person name="Motomura T."/>
            <person name="Nagasato C."/>
            <person name="Napoli C.A."/>
            <person name="Nelson D.R."/>
            <person name="Nyvall-Collen P."/>
            <person name="Peters A.F."/>
            <person name="Pommier C."/>
            <person name="Potin P."/>
            <person name="Poulain J."/>
            <person name="Quesneville H."/>
            <person name="Read B."/>
            <person name="Rensing S.A."/>
            <person name="Ritter A."/>
            <person name="Rousvoal S."/>
            <person name="Samanta M."/>
            <person name="Samson G."/>
            <person name="Schroeder D.C."/>
            <person name="Segurens B."/>
            <person name="Strittmatter M."/>
            <person name="Tonon T."/>
            <person name="Tregear J.W."/>
            <person name="Valentin K."/>
            <person name="von Dassow P."/>
            <person name="Yamagishi T."/>
            <person name="Van de Peer Y."/>
            <person name="Wincker P."/>
        </authorList>
    </citation>
    <scope>NUCLEOTIDE SEQUENCE [LARGE SCALE GENOMIC DNA]</scope>
    <source>
        <strain evidence="8">Ec32 / CCAP1310/4</strain>
    </source>
</reference>
<keyword evidence="2 4" id="KW-0808">Transferase</keyword>
<evidence type="ECO:0000256" key="4">
    <source>
        <dbReference type="RuleBase" id="RU003953"/>
    </source>
</evidence>
<evidence type="ECO:0000256" key="5">
    <source>
        <dbReference type="SAM" id="MobiDB-lite"/>
    </source>
</evidence>
<feature type="region of interest" description="Disordered" evidence="5">
    <location>
        <begin position="383"/>
        <end position="433"/>
    </location>
</feature>
<dbReference type="GO" id="GO:0052927">
    <property type="term" value="F:CC tRNA cytidylyltransferase activity"/>
    <property type="evidence" value="ECO:0007669"/>
    <property type="project" value="TreeGrafter"/>
</dbReference>
<dbReference type="EMBL" id="FN649741">
    <property type="protein sequence ID" value="CBN74516.1"/>
    <property type="molecule type" value="Genomic_DNA"/>
</dbReference>
<feature type="region of interest" description="Disordered" evidence="5">
    <location>
        <begin position="1"/>
        <end position="36"/>
    </location>
</feature>
<feature type="compositionally biased region" description="Pro residues" evidence="5">
    <location>
        <begin position="567"/>
        <end position="579"/>
    </location>
</feature>
<protein>
    <recommendedName>
        <fullName evidence="6">Poly A polymerase head domain-containing protein</fullName>
    </recommendedName>
</protein>
<dbReference type="GO" id="GO:0052929">
    <property type="term" value="F:ATP:3'-cytidine-cytidine-tRNA adenylyltransferase activity"/>
    <property type="evidence" value="ECO:0007669"/>
    <property type="project" value="TreeGrafter"/>
</dbReference>
<dbReference type="GO" id="GO:0003723">
    <property type="term" value="F:RNA binding"/>
    <property type="evidence" value="ECO:0007669"/>
    <property type="project" value="UniProtKB-KW"/>
</dbReference>
<comment type="similarity">
    <text evidence="1 4">Belongs to the tRNA nucleotidyltransferase/poly(A) polymerase family.</text>
</comment>
<accession>D8LK47</accession>
<evidence type="ECO:0000313" key="8">
    <source>
        <dbReference type="Proteomes" id="UP000002630"/>
    </source>
</evidence>
<dbReference type="SUPFAM" id="SSF81891">
    <property type="entry name" value="Poly A polymerase C-terminal region-like"/>
    <property type="match status" value="1"/>
</dbReference>
<dbReference type="PANTHER" id="PTHR13734:SF5">
    <property type="entry name" value="CCA TRNA NUCLEOTIDYLTRANSFERASE, MITOCHONDRIAL"/>
    <property type="match status" value="1"/>
</dbReference>
<keyword evidence="8" id="KW-1185">Reference proteome</keyword>
<evidence type="ECO:0000313" key="7">
    <source>
        <dbReference type="EMBL" id="CBN74516.1"/>
    </source>
</evidence>
<dbReference type="GO" id="GO:0001680">
    <property type="term" value="P:tRNA 3'-terminal CCA addition"/>
    <property type="evidence" value="ECO:0007669"/>
    <property type="project" value="UniProtKB-ARBA"/>
</dbReference>
<dbReference type="Gene3D" id="3.30.460.10">
    <property type="entry name" value="Beta Polymerase, domain 2"/>
    <property type="match status" value="1"/>
</dbReference>
<feature type="region of interest" description="Disordered" evidence="5">
    <location>
        <begin position="343"/>
        <end position="365"/>
    </location>
</feature>
<dbReference type="PANTHER" id="PTHR13734">
    <property type="entry name" value="TRNA-NUCLEOTIDYLTRANSFERASE"/>
    <property type="match status" value="1"/>
</dbReference>
<feature type="region of interest" description="Disordered" evidence="5">
    <location>
        <begin position="564"/>
        <end position="586"/>
    </location>
</feature>
<gene>
    <name evidence="7" type="ORF">Esi_0028_0151</name>
</gene>
<dbReference type="AlphaFoldDB" id="D8LK47"/>
<dbReference type="SUPFAM" id="SSF81301">
    <property type="entry name" value="Nucleotidyltransferase"/>
    <property type="match status" value="1"/>
</dbReference>
<dbReference type="STRING" id="2880.D8LK47"/>
<keyword evidence="3 4" id="KW-0694">RNA-binding</keyword>
<evidence type="ECO:0000256" key="1">
    <source>
        <dbReference type="ARBA" id="ARBA00007265"/>
    </source>
</evidence>
<proteinExistence type="inferred from homology"/>
<feature type="compositionally biased region" description="Low complexity" evidence="5">
    <location>
        <begin position="383"/>
        <end position="402"/>
    </location>
</feature>
<dbReference type="eggNOG" id="KOG2159">
    <property type="taxonomic scope" value="Eukaryota"/>
</dbReference>
<dbReference type="OMA" id="AVEMCEP"/>